<dbReference type="PROSITE" id="PS51094">
    <property type="entry name" value="PTS_EIIA_TYPE_2"/>
    <property type="match status" value="1"/>
</dbReference>
<dbReference type="GO" id="GO:0006355">
    <property type="term" value="P:regulation of DNA-templated transcription"/>
    <property type="evidence" value="ECO:0007669"/>
    <property type="project" value="InterPro"/>
</dbReference>
<dbReference type="InterPro" id="IPR007737">
    <property type="entry name" value="Mga_HTH"/>
</dbReference>
<evidence type="ECO:0000256" key="4">
    <source>
        <dbReference type="ARBA" id="ARBA00023163"/>
    </source>
</evidence>
<feature type="domain" description="PRD" evidence="6">
    <location>
        <begin position="169"/>
        <end position="275"/>
    </location>
</feature>
<feature type="domain" description="PTS EIIA type-2" evidence="5">
    <location>
        <begin position="494"/>
        <end position="634"/>
    </location>
</feature>
<evidence type="ECO:0000259" key="5">
    <source>
        <dbReference type="PROSITE" id="PS51094"/>
    </source>
</evidence>
<dbReference type="EMBL" id="SOGN01000033">
    <property type="protein sequence ID" value="TFC81688.1"/>
    <property type="molecule type" value="Genomic_DNA"/>
</dbReference>
<dbReference type="Pfam" id="PF00874">
    <property type="entry name" value="PRD"/>
    <property type="match status" value="1"/>
</dbReference>
<feature type="domain" description="PRD" evidence="6">
    <location>
        <begin position="281"/>
        <end position="387"/>
    </location>
</feature>
<evidence type="ECO:0000256" key="1">
    <source>
        <dbReference type="ARBA" id="ARBA00022737"/>
    </source>
</evidence>
<dbReference type="SUPFAM" id="SSF63520">
    <property type="entry name" value="PTS-regulatory domain, PRD"/>
    <property type="match status" value="1"/>
</dbReference>
<dbReference type="OrthoDB" id="3175596at2"/>
<dbReference type="SUPFAM" id="SSF55804">
    <property type="entry name" value="Phoshotransferase/anion transport protein"/>
    <property type="match status" value="1"/>
</dbReference>
<dbReference type="InterPro" id="IPR002178">
    <property type="entry name" value="PTS_EIIA_type-2_dom"/>
</dbReference>
<keyword evidence="4" id="KW-0804">Transcription</keyword>
<proteinExistence type="predicted"/>
<evidence type="ECO:0000313" key="8">
    <source>
        <dbReference type="Proteomes" id="UP000298433"/>
    </source>
</evidence>
<keyword evidence="1" id="KW-0677">Repeat</keyword>
<dbReference type="Proteomes" id="UP000298433">
    <property type="component" value="Unassembled WGS sequence"/>
</dbReference>
<comment type="caution">
    <text evidence="7">The sequence shown here is derived from an EMBL/GenBank/DDBJ whole genome shotgun (WGS) entry which is preliminary data.</text>
</comment>
<protein>
    <submittedName>
        <fullName evidence="7">PRD domain-containing protein</fullName>
    </submittedName>
</protein>
<dbReference type="PANTHER" id="PTHR30185">
    <property type="entry name" value="CRYPTIC BETA-GLUCOSIDE BGL OPERON ANTITERMINATOR"/>
    <property type="match status" value="1"/>
</dbReference>
<accession>A0A4V3IIE4</accession>
<keyword evidence="8" id="KW-1185">Reference proteome</keyword>
<dbReference type="PANTHER" id="PTHR30185:SF13">
    <property type="entry name" value="LICABCH OPERON REGULATOR-RELATED"/>
    <property type="match status" value="1"/>
</dbReference>
<dbReference type="Pfam" id="PF05043">
    <property type="entry name" value="Mga"/>
    <property type="match status" value="1"/>
</dbReference>
<name>A0A4V3IIE4_9MICO</name>
<keyword evidence="3" id="KW-0010">Activator</keyword>
<reference evidence="7 8" key="1">
    <citation type="submission" date="2019-03" db="EMBL/GenBank/DDBJ databases">
        <title>Genomics of glacier-inhabiting Cryobacterium strains.</title>
        <authorList>
            <person name="Liu Q."/>
            <person name="Xin Y.-H."/>
        </authorList>
    </citation>
    <scope>NUCLEOTIDE SEQUENCE [LARGE SCALE GENOMIC DNA]</scope>
    <source>
        <strain evidence="7 8">TMT2-48-2</strain>
    </source>
</reference>
<organism evidence="7 8">
    <name type="scientific">Cryobacterium cheniae</name>
    <dbReference type="NCBI Taxonomy" id="1259262"/>
    <lineage>
        <taxon>Bacteria</taxon>
        <taxon>Bacillati</taxon>
        <taxon>Actinomycetota</taxon>
        <taxon>Actinomycetes</taxon>
        <taxon>Micrococcales</taxon>
        <taxon>Microbacteriaceae</taxon>
        <taxon>Cryobacterium</taxon>
    </lineage>
</organism>
<dbReference type="AlphaFoldDB" id="A0A4V3IIE4"/>
<dbReference type="InterPro" id="IPR036634">
    <property type="entry name" value="PRD_sf"/>
</dbReference>
<dbReference type="RefSeq" id="WP_134369467.1">
    <property type="nucleotide sequence ID" value="NZ_SOGN01000033.1"/>
</dbReference>
<dbReference type="Pfam" id="PF00359">
    <property type="entry name" value="PTS_EIIA_2"/>
    <property type="match status" value="1"/>
</dbReference>
<dbReference type="Gene3D" id="1.10.1790.10">
    <property type="entry name" value="PRD domain"/>
    <property type="match status" value="1"/>
</dbReference>
<dbReference type="InterPro" id="IPR050661">
    <property type="entry name" value="BglG_antiterminators"/>
</dbReference>
<keyword evidence="2" id="KW-0805">Transcription regulation</keyword>
<evidence type="ECO:0000259" key="6">
    <source>
        <dbReference type="PROSITE" id="PS51372"/>
    </source>
</evidence>
<evidence type="ECO:0000313" key="7">
    <source>
        <dbReference type="EMBL" id="TFC81688.1"/>
    </source>
</evidence>
<evidence type="ECO:0000256" key="2">
    <source>
        <dbReference type="ARBA" id="ARBA00023015"/>
    </source>
</evidence>
<dbReference type="InterPro" id="IPR016152">
    <property type="entry name" value="PTrfase/Anion_transptr"/>
</dbReference>
<gene>
    <name evidence="7" type="ORF">E3T23_05945</name>
</gene>
<dbReference type="Gene3D" id="3.40.930.10">
    <property type="entry name" value="Mannitol-specific EII, Chain A"/>
    <property type="match status" value="1"/>
</dbReference>
<sequence length="645" mass="73258">MDNRRKLSRPAQIIRYLETRLSASNEALALHFGVGPKTITNDIRDLNRLISASGAIEMENGRYRLFISDPESFSQVRDTICERIDSFNLPTNRYGYIFRRLIGQAAPTLIDDLVEEMCIGRSTVVADLSRLKKELSPYALRITGIPNVGIELVGDELQIRLFVLENMFDAVYSDYPLDDDFVEIIEDAAEEYHLDPGTTESFTRWFTVMIDRVLTDHALVGMPGKYLSLKNTPAFGLADTVINAIGRRIQISIPAEESIFLALPIAGMRTPSHELGRKQFPASSENTDLVQKILDEIKSEMDLHVPADALLKEFVYHITFMQNRMRYRVYVKDLSLHDIESEYPVAFRMAEVAKRVIERETELTVIEDELGFIASYFQVFLEEQHAQSEPSYRVAIVSTAGLVSARLIQTQLQKVMSGRTEYQILTLNDADAITLDRFDLVVTTAWSELVTTTSIIELSEFFDNREFLRKINQLRYDKQVDIPIAAGAHSLLVSILDRSRFFILSPEKTYLENTLIMVDRLCAQGAVDSGFKTRLLVREAKSTMVLDEHVAFPHLANALGSKVVFAMGVVPRPPGDSGVRVIFLMGLPDKSDYDDTMLVKVYDEIIRLAGNRSEIDQISRLTSYEDFFFHMARTPLPSYKPEELR</sequence>
<dbReference type="InterPro" id="IPR011608">
    <property type="entry name" value="PRD"/>
</dbReference>
<evidence type="ECO:0000256" key="3">
    <source>
        <dbReference type="ARBA" id="ARBA00023159"/>
    </source>
</evidence>
<dbReference type="PROSITE" id="PS51372">
    <property type="entry name" value="PRD_2"/>
    <property type="match status" value="2"/>
</dbReference>